<organism evidence="2">
    <name type="scientific">Dissoconium aciculare CBS 342.82</name>
    <dbReference type="NCBI Taxonomy" id="1314786"/>
    <lineage>
        <taxon>Eukaryota</taxon>
        <taxon>Fungi</taxon>
        <taxon>Dikarya</taxon>
        <taxon>Ascomycota</taxon>
        <taxon>Pezizomycotina</taxon>
        <taxon>Dothideomycetes</taxon>
        <taxon>Dothideomycetidae</taxon>
        <taxon>Mycosphaerellales</taxon>
        <taxon>Dissoconiaceae</taxon>
        <taxon>Dissoconium</taxon>
    </lineage>
</organism>
<dbReference type="Pfam" id="PF13489">
    <property type="entry name" value="Methyltransf_23"/>
    <property type="match status" value="1"/>
</dbReference>
<keyword evidence="2" id="KW-0489">Methyltransferase</keyword>
<dbReference type="InterPro" id="IPR029063">
    <property type="entry name" value="SAM-dependent_MTases_sf"/>
</dbReference>
<dbReference type="Gene3D" id="3.40.50.150">
    <property type="entry name" value="Vaccinia Virus protein VP39"/>
    <property type="match status" value="1"/>
</dbReference>
<dbReference type="CDD" id="cd02440">
    <property type="entry name" value="AdoMet_MTases"/>
    <property type="match status" value="1"/>
</dbReference>
<evidence type="ECO:0000313" key="1">
    <source>
        <dbReference type="Proteomes" id="UP000504637"/>
    </source>
</evidence>
<gene>
    <name evidence="2" type="ORF">K489DRAFT_156668</name>
</gene>
<dbReference type="GO" id="GO:0032259">
    <property type="term" value="P:methylation"/>
    <property type="evidence" value="ECO:0007669"/>
    <property type="project" value="UniProtKB-KW"/>
</dbReference>
<dbReference type="Proteomes" id="UP000504637">
    <property type="component" value="Unplaced"/>
</dbReference>
<protein>
    <submittedName>
        <fullName evidence="2">S-adenosyl-L-methionine-dependent methyltransferase</fullName>
    </submittedName>
</protein>
<keyword evidence="2" id="KW-0808">Transferase</keyword>
<reference evidence="2" key="3">
    <citation type="submission" date="2025-08" db="UniProtKB">
        <authorList>
            <consortium name="RefSeq"/>
        </authorList>
    </citation>
    <scope>IDENTIFICATION</scope>
    <source>
        <strain evidence="2">CBS 342.82</strain>
    </source>
</reference>
<name>A0A6J3MBK7_9PEZI</name>
<dbReference type="RefSeq" id="XP_033462437.1">
    <property type="nucleotide sequence ID" value="XM_033599267.1"/>
</dbReference>
<dbReference type="PANTHER" id="PTHR43591">
    <property type="entry name" value="METHYLTRANSFERASE"/>
    <property type="match status" value="1"/>
</dbReference>
<reference evidence="2" key="2">
    <citation type="submission" date="2020-04" db="EMBL/GenBank/DDBJ databases">
        <authorList>
            <consortium name="NCBI Genome Project"/>
        </authorList>
    </citation>
    <scope>NUCLEOTIDE SEQUENCE</scope>
    <source>
        <strain evidence="2">CBS 342.82</strain>
    </source>
</reference>
<dbReference type="AlphaFoldDB" id="A0A6J3MBK7"/>
<evidence type="ECO:0000313" key="2">
    <source>
        <dbReference type="RefSeq" id="XP_033462437.1"/>
    </source>
</evidence>
<keyword evidence="1" id="KW-1185">Reference proteome</keyword>
<reference evidence="2" key="1">
    <citation type="submission" date="2020-01" db="EMBL/GenBank/DDBJ databases">
        <authorList>
            <consortium name="DOE Joint Genome Institute"/>
            <person name="Haridas S."/>
            <person name="Albert R."/>
            <person name="Binder M."/>
            <person name="Bloem J."/>
            <person name="Labutti K."/>
            <person name="Salamov A."/>
            <person name="Andreopoulos B."/>
            <person name="Baker S.E."/>
            <person name="Barry K."/>
            <person name="Bills G."/>
            <person name="Bluhm B.H."/>
            <person name="Cannon C."/>
            <person name="Castanera R."/>
            <person name="Culley D.E."/>
            <person name="Daum C."/>
            <person name="Ezra D."/>
            <person name="Gonzalez J.B."/>
            <person name="Henrissat B."/>
            <person name="Kuo A."/>
            <person name="Liang C."/>
            <person name="Lipzen A."/>
            <person name="Lutzoni F."/>
            <person name="Magnuson J."/>
            <person name="Mondo S."/>
            <person name="Nolan M."/>
            <person name="Ohm R."/>
            <person name="Pangilinan J."/>
            <person name="Park H.-J."/>
            <person name="Ramirez L."/>
            <person name="Alfaro M."/>
            <person name="Sun H."/>
            <person name="Tritt A."/>
            <person name="Yoshinaga Y."/>
            <person name="Zwiers L.-H."/>
            <person name="Turgeon B.G."/>
            <person name="Goodwin S.B."/>
            <person name="Spatafora J.W."/>
            <person name="Crous P.W."/>
            <person name="Grigoriev I.V."/>
        </authorList>
    </citation>
    <scope>NUCLEOTIDE SEQUENCE</scope>
    <source>
        <strain evidence="2">CBS 342.82</strain>
    </source>
</reference>
<dbReference type="GO" id="GO:0008168">
    <property type="term" value="F:methyltransferase activity"/>
    <property type="evidence" value="ECO:0007669"/>
    <property type="project" value="UniProtKB-KW"/>
</dbReference>
<sequence>MCAAPLVISPLSRDHYARSPLGDGHVSAMSRVPISSLLTSDSDLVQRFTENGREYYRFGNDMYLFPCDDTEAERLDIMHTLIYTTALKSRLHHARMSDPRRILDVGFGTGFWMMEMAKKYPRAEIIGYDLILPDGKLPKAGNQFRWLAPVDYLAPRWPTEDGSVDLVHLAQLCGSVNDWASLYKKAYRSLRATTGQIEHIEIDWTPRTASGQPMPQEASAMWQWWEWMKHASRMAGRSIVYRDDTEELLEQAGFVEIHHKKVKIPLSLHGRKDPQEYALAHNYQSAMAYVGSESYKAFCMALFTRWLQWPPAQVNTICDQVLAVAHSKGLTLHHELHIWTARKPLT</sequence>
<proteinExistence type="predicted"/>
<dbReference type="OrthoDB" id="2013972at2759"/>
<dbReference type="GeneID" id="54357066"/>
<dbReference type="PANTHER" id="PTHR43591:SF24">
    <property type="entry name" value="2-METHOXY-6-POLYPRENYL-1,4-BENZOQUINOL METHYLASE, MITOCHONDRIAL"/>
    <property type="match status" value="1"/>
</dbReference>
<dbReference type="SUPFAM" id="SSF53335">
    <property type="entry name" value="S-adenosyl-L-methionine-dependent methyltransferases"/>
    <property type="match status" value="1"/>
</dbReference>
<accession>A0A6J3MBK7</accession>